<dbReference type="Proteomes" id="UP000769528">
    <property type="component" value="Unassembled WGS sequence"/>
</dbReference>
<dbReference type="EMBL" id="JAEUBF010000117">
    <property type="protein sequence ID" value="KAH3680436.1"/>
    <property type="molecule type" value="Genomic_DNA"/>
</dbReference>
<evidence type="ECO:0000256" key="2">
    <source>
        <dbReference type="SAM" id="SignalP"/>
    </source>
</evidence>
<keyword evidence="4" id="KW-1185">Reference proteome</keyword>
<reference evidence="3" key="2">
    <citation type="submission" date="2021-01" db="EMBL/GenBank/DDBJ databases">
        <authorList>
            <person name="Schikora-Tamarit M.A."/>
        </authorList>
    </citation>
    <scope>NUCLEOTIDE SEQUENCE</scope>
    <source>
        <strain evidence="3">CBS6341</strain>
    </source>
</reference>
<accession>A0A9P8TJB4</accession>
<sequence>MKSSSSSSWIELVLNLGATCVSLLGAPEEEGVDFDTVEAPVVSDVESVDEDPDSDTDDVVNDDDDDGDDVVDDDTVEEEEEEEEVVVVVFVDDSDVFLEDGDVVNVVVECTDDDVESIELVSDDDICAEVELSIYELEEDANSFNWI</sequence>
<evidence type="ECO:0000256" key="1">
    <source>
        <dbReference type="SAM" id="MobiDB-lite"/>
    </source>
</evidence>
<evidence type="ECO:0000313" key="3">
    <source>
        <dbReference type="EMBL" id="KAH3680436.1"/>
    </source>
</evidence>
<reference evidence="3" key="1">
    <citation type="journal article" date="2021" name="Open Biol.">
        <title>Shared evolutionary footprints suggest mitochondrial oxidative damage underlies multiple complex I losses in fungi.</title>
        <authorList>
            <person name="Schikora-Tamarit M.A."/>
            <person name="Marcet-Houben M."/>
            <person name="Nosek J."/>
            <person name="Gabaldon T."/>
        </authorList>
    </citation>
    <scope>NUCLEOTIDE SEQUENCE</scope>
    <source>
        <strain evidence="3">CBS6341</strain>
    </source>
</reference>
<comment type="caution">
    <text evidence="3">The sequence shown here is derived from an EMBL/GenBank/DDBJ whole genome shotgun (WGS) entry which is preliminary data.</text>
</comment>
<feature type="compositionally biased region" description="Acidic residues" evidence="1">
    <location>
        <begin position="46"/>
        <end position="84"/>
    </location>
</feature>
<protein>
    <submittedName>
        <fullName evidence="3">Uncharacterized protein</fullName>
    </submittedName>
</protein>
<keyword evidence="2" id="KW-0732">Signal</keyword>
<dbReference type="AlphaFoldDB" id="A0A9P8TJB4"/>
<evidence type="ECO:0000313" key="4">
    <source>
        <dbReference type="Proteomes" id="UP000769528"/>
    </source>
</evidence>
<feature type="region of interest" description="Disordered" evidence="1">
    <location>
        <begin position="40"/>
        <end position="84"/>
    </location>
</feature>
<proteinExistence type="predicted"/>
<organism evidence="3 4">
    <name type="scientific">Wickerhamomyces mucosus</name>
    <dbReference type="NCBI Taxonomy" id="1378264"/>
    <lineage>
        <taxon>Eukaryota</taxon>
        <taxon>Fungi</taxon>
        <taxon>Dikarya</taxon>
        <taxon>Ascomycota</taxon>
        <taxon>Saccharomycotina</taxon>
        <taxon>Saccharomycetes</taxon>
        <taxon>Phaffomycetales</taxon>
        <taxon>Wickerhamomycetaceae</taxon>
        <taxon>Wickerhamomyces</taxon>
    </lineage>
</organism>
<feature type="chain" id="PRO_5040323645" evidence="2">
    <location>
        <begin position="26"/>
        <end position="147"/>
    </location>
</feature>
<gene>
    <name evidence="3" type="ORF">WICMUC_000367</name>
</gene>
<name>A0A9P8TJB4_9ASCO</name>
<feature type="signal peptide" evidence="2">
    <location>
        <begin position="1"/>
        <end position="25"/>
    </location>
</feature>